<evidence type="ECO:0000313" key="1">
    <source>
        <dbReference type="EMBL" id="KAH9323445.1"/>
    </source>
</evidence>
<organism evidence="1 2">
    <name type="scientific">Taxus chinensis</name>
    <name type="common">Chinese yew</name>
    <name type="synonym">Taxus wallichiana var. chinensis</name>
    <dbReference type="NCBI Taxonomy" id="29808"/>
    <lineage>
        <taxon>Eukaryota</taxon>
        <taxon>Viridiplantae</taxon>
        <taxon>Streptophyta</taxon>
        <taxon>Embryophyta</taxon>
        <taxon>Tracheophyta</taxon>
        <taxon>Spermatophyta</taxon>
        <taxon>Pinopsida</taxon>
        <taxon>Pinidae</taxon>
        <taxon>Conifers II</taxon>
        <taxon>Cupressales</taxon>
        <taxon>Taxaceae</taxon>
        <taxon>Taxus</taxon>
    </lineage>
</organism>
<evidence type="ECO:0000313" key="2">
    <source>
        <dbReference type="Proteomes" id="UP000824469"/>
    </source>
</evidence>
<gene>
    <name evidence="1" type="ORF">KI387_018084</name>
</gene>
<feature type="non-terminal residue" evidence="1">
    <location>
        <position position="1"/>
    </location>
</feature>
<dbReference type="AlphaFoldDB" id="A0AA38GMB9"/>
<accession>A0AA38GMB9</accession>
<dbReference type="EMBL" id="JAHRHJ020000003">
    <property type="protein sequence ID" value="KAH9323445.1"/>
    <property type="molecule type" value="Genomic_DNA"/>
</dbReference>
<keyword evidence="2" id="KW-1185">Reference proteome</keyword>
<sequence length="64" mass="7467">EDQVQSVLHQHVCTTEAHCCATIFRLSRRISSTRVPISSSTDTICRSRSCQNTEQIRQRVYRRM</sequence>
<dbReference type="Proteomes" id="UP000824469">
    <property type="component" value="Unassembled WGS sequence"/>
</dbReference>
<feature type="non-terminal residue" evidence="1">
    <location>
        <position position="64"/>
    </location>
</feature>
<protein>
    <submittedName>
        <fullName evidence="1">Uncharacterized protein</fullName>
    </submittedName>
</protein>
<reference evidence="1 2" key="1">
    <citation type="journal article" date="2021" name="Nat. Plants">
        <title>The Taxus genome provides insights into paclitaxel biosynthesis.</title>
        <authorList>
            <person name="Xiong X."/>
            <person name="Gou J."/>
            <person name="Liao Q."/>
            <person name="Li Y."/>
            <person name="Zhou Q."/>
            <person name="Bi G."/>
            <person name="Li C."/>
            <person name="Du R."/>
            <person name="Wang X."/>
            <person name="Sun T."/>
            <person name="Guo L."/>
            <person name="Liang H."/>
            <person name="Lu P."/>
            <person name="Wu Y."/>
            <person name="Zhang Z."/>
            <person name="Ro D.K."/>
            <person name="Shang Y."/>
            <person name="Huang S."/>
            <person name="Yan J."/>
        </authorList>
    </citation>
    <scope>NUCLEOTIDE SEQUENCE [LARGE SCALE GENOMIC DNA]</scope>
    <source>
        <strain evidence="1">Ta-2019</strain>
    </source>
</reference>
<name>A0AA38GMB9_TAXCH</name>
<comment type="caution">
    <text evidence="1">The sequence shown here is derived from an EMBL/GenBank/DDBJ whole genome shotgun (WGS) entry which is preliminary data.</text>
</comment>
<proteinExistence type="predicted"/>